<evidence type="ECO:0000313" key="2">
    <source>
        <dbReference type="Proteomes" id="UP000663929"/>
    </source>
</evidence>
<reference evidence="1" key="1">
    <citation type="submission" date="2021-03" db="EMBL/GenBank/DDBJ databases">
        <title>Acanthopleuribacteraceae sp. M133.</title>
        <authorList>
            <person name="Wang G."/>
        </authorList>
    </citation>
    <scope>NUCLEOTIDE SEQUENCE</scope>
    <source>
        <strain evidence="1">M133</strain>
    </source>
</reference>
<accession>A0A8A4TF40</accession>
<dbReference type="RefSeq" id="WP_237378221.1">
    <property type="nucleotide sequence ID" value="NZ_CP071793.1"/>
</dbReference>
<dbReference type="AlphaFoldDB" id="A0A8A4TF40"/>
<keyword evidence="2" id="KW-1185">Reference proteome</keyword>
<dbReference type="Proteomes" id="UP000663929">
    <property type="component" value="Chromosome"/>
</dbReference>
<dbReference type="KEGG" id="scor:J3U87_23545"/>
<proteinExistence type="predicted"/>
<organism evidence="1 2">
    <name type="scientific">Sulfidibacter corallicola</name>
    <dbReference type="NCBI Taxonomy" id="2818388"/>
    <lineage>
        <taxon>Bacteria</taxon>
        <taxon>Pseudomonadati</taxon>
        <taxon>Acidobacteriota</taxon>
        <taxon>Holophagae</taxon>
        <taxon>Acanthopleuribacterales</taxon>
        <taxon>Acanthopleuribacteraceae</taxon>
        <taxon>Sulfidibacter</taxon>
    </lineage>
</organism>
<gene>
    <name evidence="1" type="ORF">J3U87_23545</name>
</gene>
<sequence>MTKRTYRQIIVGNQQYRYSIGTPSLGAGYFRLRIWIWEKTRTGAELKVEGSWIRDFWLDAPGEIKRDRFWYKHPAIQPRHIARMIQRALYLGWKPMVKGSPFILVTEDDPYFENR</sequence>
<name>A0A8A4TF40_SULCO</name>
<protein>
    <submittedName>
        <fullName evidence="1">Uncharacterized protein</fullName>
    </submittedName>
</protein>
<dbReference type="EMBL" id="CP071793">
    <property type="protein sequence ID" value="QTD48566.1"/>
    <property type="molecule type" value="Genomic_DNA"/>
</dbReference>
<evidence type="ECO:0000313" key="1">
    <source>
        <dbReference type="EMBL" id="QTD48566.1"/>
    </source>
</evidence>